<dbReference type="GO" id="GO:0000155">
    <property type="term" value="F:phosphorelay sensor kinase activity"/>
    <property type="evidence" value="ECO:0007669"/>
    <property type="project" value="InterPro"/>
</dbReference>
<dbReference type="SMART" id="SM00387">
    <property type="entry name" value="HATPase_c"/>
    <property type="match status" value="1"/>
</dbReference>
<feature type="transmembrane region" description="Helical" evidence="15">
    <location>
        <begin position="408"/>
        <end position="435"/>
    </location>
</feature>
<keyword evidence="7 15" id="KW-0812">Transmembrane</keyword>
<evidence type="ECO:0000256" key="13">
    <source>
        <dbReference type="ARBA" id="ARBA00023136"/>
    </source>
</evidence>
<dbReference type="InterPro" id="IPR003594">
    <property type="entry name" value="HATPase_dom"/>
</dbReference>
<evidence type="ECO:0000256" key="11">
    <source>
        <dbReference type="ARBA" id="ARBA00022989"/>
    </source>
</evidence>
<dbReference type="RefSeq" id="WP_092870554.1">
    <property type="nucleotide sequence ID" value="NZ_FOJY01000003.1"/>
</dbReference>
<evidence type="ECO:0000313" key="18">
    <source>
        <dbReference type="Proteomes" id="UP000198838"/>
    </source>
</evidence>
<dbReference type="PANTHER" id="PTHR45528:SF1">
    <property type="entry name" value="SENSOR HISTIDINE KINASE CPXA"/>
    <property type="match status" value="1"/>
</dbReference>
<dbReference type="InterPro" id="IPR036097">
    <property type="entry name" value="HisK_dim/P_sf"/>
</dbReference>
<keyword evidence="18" id="KW-1185">Reference proteome</keyword>
<evidence type="ECO:0000256" key="7">
    <source>
        <dbReference type="ARBA" id="ARBA00022692"/>
    </source>
</evidence>
<dbReference type="GO" id="GO:0005886">
    <property type="term" value="C:plasma membrane"/>
    <property type="evidence" value="ECO:0007669"/>
    <property type="project" value="UniProtKB-SubCell"/>
</dbReference>
<feature type="transmembrane region" description="Helical" evidence="15">
    <location>
        <begin position="376"/>
        <end position="396"/>
    </location>
</feature>
<dbReference type="SUPFAM" id="SSF55874">
    <property type="entry name" value="ATPase domain of HSP90 chaperone/DNA topoisomerase II/histidine kinase"/>
    <property type="match status" value="1"/>
</dbReference>
<dbReference type="Gene3D" id="3.30.565.10">
    <property type="entry name" value="Histidine kinase-like ATPase, C-terminal domain"/>
    <property type="match status" value="1"/>
</dbReference>
<keyword evidence="4" id="KW-1003">Cell membrane</keyword>
<dbReference type="PROSITE" id="PS50109">
    <property type="entry name" value="HIS_KIN"/>
    <property type="match status" value="1"/>
</dbReference>
<proteinExistence type="predicted"/>
<dbReference type="InterPro" id="IPR003661">
    <property type="entry name" value="HisK_dim/P_dom"/>
</dbReference>
<keyword evidence="9 17" id="KW-0418">Kinase</keyword>
<dbReference type="Pfam" id="PF02518">
    <property type="entry name" value="HATPase_c"/>
    <property type="match status" value="1"/>
</dbReference>
<feature type="transmembrane region" description="Helical" evidence="15">
    <location>
        <begin position="12"/>
        <end position="34"/>
    </location>
</feature>
<dbReference type="Pfam" id="PF00512">
    <property type="entry name" value="HisKA"/>
    <property type="match status" value="1"/>
</dbReference>
<dbReference type="Proteomes" id="UP000198838">
    <property type="component" value="Unassembled WGS sequence"/>
</dbReference>
<organism evidence="17 18">
    <name type="scientific">Acetitomaculum ruminis DSM 5522</name>
    <dbReference type="NCBI Taxonomy" id="1120918"/>
    <lineage>
        <taxon>Bacteria</taxon>
        <taxon>Bacillati</taxon>
        <taxon>Bacillota</taxon>
        <taxon>Clostridia</taxon>
        <taxon>Lachnospirales</taxon>
        <taxon>Lachnospiraceae</taxon>
        <taxon>Acetitomaculum</taxon>
    </lineage>
</organism>
<dbReference type="InterPro" id="IPR050398">
    <property type="entry name" value="HssS/ArlS-like"/>
</dbReference>
<feature type="transmembrane region" description="Helical" evidence="15">
    <location>
        <begin position="465"/>
        <end position="487"/>
    </location>
</feature>
<keyword evidence="11 15" id="KW-1133">Transmembrane helix</keyword>
<keyword evidence="10" id="KW-0067">ATP-binding</keyword>
<feature type="domain" description="Histidine kinase" evidence="16">
    <location>
        <begin position="579"/>
        <end position="777"/>
    </location>
</feature>
<evidence type="ECO:0000256" key="3">
    <source>
        <dbReference type="ARBA" id="ARBA00012438"/>
    </source>
</evidence>
<sequence length="846" mass="96699">MSSLKTYSSEKKFIAICFQVVATVAIFVSLYIILSCFDRKLLSDDILNDVDYTETDYFEADIKEQISDLLEYLQYCRDFETNGIYDVSKLVDLENYIEDNVITGIETKSVGYTISDLLEWSNKSISYNTYYYNLEETDADTGLPRLYSSEEMSTMSDDAWDTYVDSIELIEDEYYPVEGMGLIDLYNSGYFKSVDELVNITNYLVRSIRALPQDINFYKERKTAYKEENSNLVYYIKNNITGVLYTNMDNATEPEKQISAMGKYVCIDSKNVSFTGNLNDIEKDLYSKFDNAEFLSGYDYTIYIGIDTALLKQDALYEAKQEYTFLKPAFLTCVIILIISVVIEFSTMGYIILTAGYKDSNKVPYTKSFDHLTTEISAGLIITGALIVVYFAFKLVENIRLQESSNVVSVLAIIVISVAVFIIDLLFVVGIMSLIRRYRSHILWKNSICYRLTIIFRKTAERVAINVRTMVSYILFVLVGIFLAVQVATEYDLIAVVLMVILYVYVGIGLLRVAIQKQEIIDGLKKIKDGDINFKINNENMNIDNTEICNLINGIGEGFAAAVEDSVKNERLKSELITNVSHDIKTPLTSIINYVNLLKRENIEDEKIKGYIDVLDKKSMRLKHLTDDLVEASKISAGKIDINIAKLDFREFINQTAGEFSERFEEKKLSLVMNLIEGPVYIMADGRRLWRVIENLYNNIAKYALENTRVYADLIVDDDGYARFSIKNISSQQLNIKADELTERFIRGDVSRGSEGSGLGLSIAKNLTKLQDGEFEIYLDGDLFKATVGFKEVKEEKKPVEIPDTKEVTDTKENPDENLKEEDFQDEFKKESKIKRKLKLCIKKQV</sequence>
<evidence type="ECO:0000256" key="1">
    <source>
        <dbReference type="ARBA" id="ARBA00000085"/>
    </source>
</evidence>
<feature type="transmembrane region" description="Helical" evidence="15">
    <location>
        <begin position="329"/>
        <end position="355"/>
    </location>
</feature>
<evidence type="ECO:0000256" key="5">
    <source>
        <dbReference type="ARBA" id="ARBA00022553"/>
    </source>
</evidence>
<feature type="transmembrane region" description="Helical" evidence="15">
    <location>
        <begin position="493"/>
        <end position="515"/>
    </location>
</feature>
<evidence type="ECO:0000256" key="2">
    <source>
        <dbReference type="ARBA" id="ARBA00004651"/>
    </source>
</evidence>
<dbReference type="AlphaFoldDB" id="A0A1I0W645"/>
<dbReference type="CDD" id="cd00082">
    <property type="entry name" value="HisKA"/>
    <property type="match status" value="1"/>
</dbReference>
<evidence type="ECO:0000259" key="16">
    <source>
        <dbReference type="PROSITE" id="PS50109"/>
    </source>
</evidence>
<gene>
    <name evidence="17" type="ORF">SAMN05216249_103105</name>
</gene>
<evidence type="ECO:0000256" key="4">
    <source>
        <dbReference type="ARBA" id="ARBA00022475"/>
    </source>
</evidence>
<evidence type="ECO:0000256" key="12">
    <source>
        <dbReference type="ARBA" id="ARBA00023012"/>
    </source>
</evidence>
<name>A0A1I0W645_9FIRM</name>
<dbReference type="EC" id="2.7.13.3" evidence="3"/>
<evidence type="ECO:0000256" key="14">
    <source>
        <dbReference type="SAM" id="MobiDB-lite"/>
    </source>
</evidence>
<dbReference type="InterPro" id="IPR005467">
    <property type="entry name" value="His_kinase_dom"/>
</dbReference>
<evidence type="ECO:0000256" key="15">
    <source>
        <dbReference type="SAM" id="Phobius"/>
    </source>
</evidence>
<keyword evidence="12" id="KW-0902">Two-component regulatory system</keyword>
<dbReference type="STRING" id="1120918.SAMN05216249_103105"/>
<evidence type="ECO:0000313" key="17">
    <source>
        <dbReference type="EMBL" id="SFA84031.1"/>
    </source>
</evidence>
<evidence type="ECO:0000256" key="8">
    <source>
        <dbReference type="ARBA" id="ARBA00022741"/>
    </source>
</evidence>
<dbReference type="SMART" id="SM00388">
    <property type="entry name" value="HisKA"/>
    <property type="match status" value="1"/>
</dbReference>
<dbReference type="EMBL" id="FOJY01000003">
    <property type="protein sequence ID" value="SFA84031.1"/>
    <property type="molecule type" value="Genomic_DNA"/>
</dbReference>
<evidence type="ECO:0000256" key="6">
    <source>
        <dbReference type="ARBA" id="ARBA00022679"/>
    </source>
</evidence>
<dbReference type="OrthoDB" id="9792991at2"/>
<comment type="catalytic activity">
    <reaction evidence="1">
        <text>ATP + protein L-histidine = ADP + protein N-phospho-L-histidine.</text>
        <dbReference type="EC" id="2.7.13.3"/>
    </reaction>
</comment>
<comment type="subcellular location">
    <subcellularLocation>
        <location evidence="2">Cell membrane</location>
        <topology evidence="2">Multi-pass membrane protein</topology>
    </subcellularLocation>
</comment>
<protein>
    <recommendedName>
        <fullName evidence="3">histidine kinase</fullName>
        <ecNumber evidence="3">2.7.13.3</ecNumber>
    </recommendedName>
</protein>
<accession>A0A1I0W645</accession>
<keyword evidence="6" id="KW-0808">Transferase</keyword>
<dbReference type="GO" id="GO:0005524">
    <property type="term" value="F:ATP binding"/>
    <property type="evidence" value="ECO:0007669"/>
    <property type="project" value="UniProtKB-KW"/>
</dbReference>
<feature type="region of interest" description="Disordered" evidence="14">
    <location>
        <begin position="799"/>
        <end position="824"/>
    </location>
</feature>
<keyword evidence="8" id="KW-0547">Nucleotide-binding</keyword>
<dbReference type="Gene3D" id="1.10.287.130">
    <property type="match status" value="1"/>
</dbReference>
<evidence type="ECO:0000256" key="10">
    <source>
        <dbReference type="ARBA" id="ARBA00022840"/>
    </source>
</evidence>
<dbReference type="PANTHER" id="PTHR45528">
    <property type="entry name" value="SENSOR HISTIDINE KINASE CPXA"/>
    <property type="match status" value="1"/>
</dbReference>
<reference evidence="17 18" key="1">
    <citation type="submission" date="2016-10" db="EMBL/GenBank/DDBJ databases">
        <authorList>
            <person name="de Groot N.N."/>
        </authorList>
    </citation>
    <scope>NUCLEOTIDE SEQUENCE [LARGE SCALE GENOMIC DNA]</scope>
    <source>
        <strain evidence="17 18">DSM 5522</strain>
    </source>
</reference>
<dbReference type="InterPro" id="IPR036890">
    <property type="entry name" value="HATPase_C_sf"/>
</dbReference>
<evidence type="ECO:0000256" key="9">
    <source>
        <dbReference type="ARBA" id="ARBA00022777"/>
    </source>
</evidence>
<dbReference type="SUPFAM" id="SSF47384">
    <property type="entry name" value="Homodimeric domain of signal transducing histidine kinase"/>
    <property type="match status" value="1"/>
</dbReference>
<keyword evidence="13 15" id="KW-0472">Membrane</keyword>
<keyword evidence="5" id="KW-0597">Phosphoprotein</keyword>